<evidence type="ECO:0000313" key="1">
    <source>
        <dbReference type="EMBL" id="KAK9901484.1"/>
    </source>
</evidence>
<evidence type="ECO:0000313" key="2">
    <source>
        <dbReference type="Proteomes" id="UP001457282"/>
    </source>
</evidence>
<dbReference type="AlphaFoldDB" id="A0AAW1VDF6"/>
<dbReference type="EMBL" id="JBEDUW010000302">
    <property type="protein sequence ID" value="KAK9901484.1"/>
    <property type="molecule type" value="Genomic_DNA"/>
</dbReference>
<gene>
    <name evidence="1" type="ORF">M0R45_002078</name>
</gene>
<accession>A0AAW1VDF6</accession>
<name>A0AAW1VDF6_RUBAR</name>
<reference evidence="1 2" key="1">
    <citation type="journal article" date="2023" name="G3 (Bethesda)">
        <title>A chromosome-length genome assembly and annotation of blackberry (Rubus argutus, cv. 'Hillquist').</title>
        <authorList>
            <person name="Bruna T."/>
            <person name="Aryal R."/>
            <person name="Dudchenko O."/>
            <person name="Sargent D.J."/>
            <person name="Mead D."/>
            <person name="Buti M."/>
            <person name="Cavallini A."/>
            <person name="Hytonen T."/>
            <person name="Andres J."/>
            <person name="Pham M."/>
            <person name="Weisz D."/>
            <person name="Mascagni F."/>
            <person name="Usai G."/>
            <person name="Natali L."/>
            <person name="Bassil N."/>
            <person name="Fernandez G.E."/>
            <person name="Lomsadze A."/>
            <person name="Armour M."/>
            <person name="Olukolu B."/>
            <person name="Poorten T."/>
            <person name="Britton C."/>
            <person name="Davik J."/>
            <person name="Ashrafi H."/>
            <person name="Aiden E.L."/>
            <person name="Borodovsky M."/>
            <person name="Worthington M."/>
        </authorList>
    </citation>
    <scope>NUCLEOTIDE SEQUENCE [LARGE SCALE GENOMIC DNA]</scope>
    <source>
        <strain evidence="1">PI 553951</strain>
    </source>
</reference>
<comment type="caution">
    <text evidence="1">The sequence shown here is derived from an EMBL/GenBank/DDBJ whole genome shotgun (WGS) entry which is preliminary data.</text>
</comment>
<protein>
    <submittedName>
        <fullName evidence="1">Uncharacterized protein</fullName>
    </submittedName>
</protein>
<keyword evidence="2" id="KW-1185">Reference proteome</keyword>
<organism evidence="1 2">
    <name type="scientific">Rubus argutus</name>
    <name type="common">Southern blackberry</name>
    <dbReference type="NCBI Taxonomy" id="59490"/>
    <lineage>
        <taxon>Eukaryota</taxon>
        <taxon>Viridiplantae</taxon>
        <taxon>Streptophyta</taxon>
        <taxon>Embryophyta</taxon>
        <taxon>Tracheophyta</taxon>
        <taxon>Spermatophyta</taxon>
        <taxon>Magnoliopsida</taxon>
        <taxon>eudicotyledons</taxon>
        <taxon>Gunneridae</taxon>
        <taxon>Pentapetalae</taxon>
        <taxon>rosids</taxon>
        <taxon>fabids</taxon>
        <taxon>Rosales</taxon>
        <taxon>Rosaceae</taxon>
        <taxon>Rosoideae</taxon>
        <taxon>Rosoideae incertae sedis</taxon>
        <taxon>Rubus</taxon>
    </lineage>
</organism>
<sequence length="126" mass="13729">MSEAVSKQGKGFPLGPVSIEWAEKDVGFGSVVGAVTIQMVEEEVMDGPQMGFVQLTQDVDYCQGHMEVLFSHVGKHSSVDIGRLLKFPSYVINMSFSFSSILQSLAVVTLGDKQMAQRIDNLVGCR</sequence>
<dbReference type="Proteomes" id="UP001457282">
    <property type="component" value="Unassembled WGS sequence"/>
</dbReference>
<proteinExistence type="predicted"/>